<comment type="caution">
    <text evidence="12">The sequence shown here is derived from an EMBL/GenBank/DDBJ whole genome shotgun (WGS) entry which is preliminary data.</text>
</comment>
<organism evidence="12 13">
    <name type="scientific">Thalassospira lucentensis</name>
    <dbReference type="NCBI Taxonomy" id="168935"/>
    <lineage>
        <taxon>Bacteria</taxon>
        <taxon>Pseudomonadati</taxon>
        <taxon>Pseudomonadota</taxon>
        <taxon>Alphaproteobacteria</taxon>
        <taxon>Rhodospirillales</taxon>
        <taxon>Thalassospiraceae</taxon>
        <taxon>Thalassospira</taxon>
    </lineage>
</organism>
<keyword evidence="8" id="KW-0653">Protein transport</keyword>
<dbReference type="GO" id="GO:0005886">
    <property type="term" value="C:plasma membrane"/>
    <property type="evidence" value="ECO:0007669"/>
    <property type="project" value="UniProtKB-SubCell"/>
</dbReference>
<feature type="region of interest" description="Disordered" evidence="11">
    <location>
        <begin position="111"/>
        <end position="142"/>
    </location>
</feature>
<dbReference type="GO" id="GO:0015031">
    <property type="term" value="P:protein transport"/>
    <property type="evidence" value="ECO:0007669"/>
    <property type="project" value="UniProtKB-KW"/>
</dbReference>
<reference evidence="12 13" key="1">
    <citation type="submission" date="2015-12" db="EMBL/GenBank/DDBJ databases">
        <title>Genome sequence of Thalassospira lucentensis MCCC 1A02072.</title>
        <authorList>
            <person name="Lu L."/>
            <person name="Lai Q."/>
            <person name="Shao Z."/>
            <person name="Qian P."/>
        </authorList>
    </citation>
    <scope>NUCLEOTIDE SEQUENCE [LARGE SCALE GENOMIC DNA]</scope>
    <source>
        <strain evidence="12 13">MCCC 1A02072</strain>
    </source>
</reference>
<dbReference type="GO" id="GO:0044781">
    <property type="term" value="P:bacterial-type flagellum organization"/>
    <property type="evidence" value="ECO:0007669"/>
    <property type="project" value="UniProtKB-KW"/>
</dbReference>
<evidence type="ECO:0000256" key="11">
    <source>
        <dbReference type="SAM" id="MobiDB-lite"/>
    </source>
</evidence>
<dbReference type="GO" id="GO:0009288">
    <property type="term" value="C:bacterial-type flagellum"/>
    <property type="evidence" value="ECO:0007669"/>
    <property type="project" value="InterPro"/>
</dbReference>
<dbReference type="Gene3D" id="1.10.287.1700">
    <property type="match status" value="1"/>
</dbReference>
<keyword evidence="10" id="KW-1006">Bacterial flagellum protein export</keyword>
<evidence type="ECO:0000256" key="6">
    <source>
        <dbReference type="ARBA" id="ARBA00022500"/>
    </source>
</evidence>
<evidence type="ECO:0000256" key="2">
    <source>
        <dbReference type="ARBA" id="ARBA00010004"/>
    </source>
</evidence>
<evidence type="ECO:0000313" key="12">
    <source>
        <dbReference type="EMBL" id="KZB62347.1"/>
    </source>
</evidence>
<evidence type="ECO:0000256" key="4">
    <source>
        <dbReference type="ARBA" id="ARBA00022448"/>
    </source>
</evidence>
<evidence type="ECO:0000256" key="9">
    <source>
        <dbReference type="ARBA" id="ARBA00023136"/>
    </source>
</evidence>
<proteinExistence type="inferred from homology"/>
<dbReference type="RefSeq" id="WP_062952920.1">
    <property type="nucleotide sequence ID" value="NZ_LPVY01000021.1"/>
</dbReference>
<evidence type="ECO:0000313" key="13">
    <source>
        <dbReference type="Proteomes" id="UP000076335"/>
    </source>
</evidence>
<dbReference type="OrthoDB" id="7273723at2"/>
<evidence type="ECO:0000256" key="8">
    <source>
        <dbReference type="ARBA" id="ARBA00022927"/>
    </source>
</evidence>
<feature type="compositionally biased region" description="Basic and acidic residues" evidence="11">
    <location>
        <begin position="111"/>
        <end position="125"/>
    </location>
</feature>
<dbReference type="InterPro" id="IPR053716">
    <property type="entry name" value="Flag_assembly_chemotaxis_eff"/>
</dbReference>
<keyword evidence="7" id="KW-1005">Bacterial flagellum biogenesis</keyword>
<keyword evidence="5" id="KW-1003">Cell membrane</keyword>
<evidence type="ECO:0000256" key="3">
    <source>
        <dbReference type="ARBA" id="ARBA00020392"/>
    </source>
</evidence>
<accession>A0A154L2W0</accession>
<comment type="subcellular location">
    <subcellularLocation>
        <location evidence="1">Cell membrane</location>
        <topology evidence="1">Peripheral membrane protein</topology>
        <orientation evidence="1">Cytoplasmic side</orientation>
    </subcellularLocation>
</comment>
<dbReference type="EMBL" id="LPVY01000021">
    <property type="protein sequence ID" value="KZB62347.1"/>
    <property type="molecule type" value="Genomic_DNA"/>
</dbReference>
<dbReference type="Proteomes" id="UP000076335">
    <property type="component" value="Unassembled WGS sequence"/>
</dbReference>
<evidence type="ECO:0000256" key="5">
    <source>
        <dbReference type="ARBA" id="ARBA00022475"/>
    </source>
</evidence>
<keyword evidence="9" id="KW-0472">Membrane</keyword>
<dbReference type="Pfam" id="PF02050">
    <property type="entry name" value="FliJ"/>
    <property type="match status" value="1"/>
</dbReference>
<sequence>MAKDFKTLIRMRKWALDDKRRELGEMQGVLNNLLAEKDALEKAVLEEQKVAAENPELAGFAYGPFASAVIAERAALVKRISDQEAKIDAFRDEVADAFKAVKTAEIAERNRVEAERAEEDRKEQAELDEIGARSATRDDGLI</sequence>
<dbReference type="InterPro" id="IPR012823">
    <property type="entry name" value="Flagell_FliJ"/>
</dbReference>
<keyword evidence="6" id="KW-0145">Chemotaxis</keyword>
<comment type="similarity">
    <text evidence="2">Belongs to the FliJ family.</text>
</comment>
<evidence type="ECO:0000256" key="7">
    <source>
        <dbReference type="ARBA" id="ARBA00022795"/>
    </source>
</evidence>
<dbReference type="GO" id="GO:0071973">
    <property type="term" value="P:bacterial-type flagellum-dependent cell motility"/>
    <property type="evidence" value="ECO:0007669"/>
    <property type="project" value="InterPro"/>
</dbReference>
<evidence type="ECO:0000256" key="10">
    <source>
        <dbReference type="ARBA" id="ARBA00023225"/>
    </source>
</evidence>
<protein>
    <recommendedName>
        <fullName evidence="3">Flagellar FliJ protein</fullName>
    </recommendedName>
</protein>
<keyword evidence="4" id="KW-0813">Transport</keyword>
<evidence type="ECO:0000256" key="1">
    <source>
        <dbReference type="ARBA" id="ARBA00004413"/>
    </source>
</evidence>
<gene>
    <name evidence="12" type="ORF">AUP42_05225</name>
</gene>
<dbReference type="AlphaFoldDB" id="A0A154L2W0"/>
<dbReference type="GO" id="GO:0006935">
    <property type="term" value="P:chemotaxis"/>
    <property type="evidence" value="ECO:0007669"/>
    <property type="project" value="UniProtKB-KW"/>
</dbReference>
<name>A0A154L2W0_9PROT</name>